<evidence type="ECO:0000256" key="15">
    <source>
        <dbReference type="ARBA" id="ARBA00023004"/>
    </source>
</evidence>
<dbReference type="Pfam" id="PF07992">
    <property type="entry name" value="Pyr_redox_2"/>
    <property type="match status" value="1"/>
</dbReference>
<feature type="domain" description="Glutamine amidotransferase type-2" evidence="22">
    <location>
        <begin position="124"/>
        <end position="517"/>
    </location>
</feature>
<comment type="cofactor">
    <cofactor evidence="3">
        <name>FAD</name>
        <dbReference type="ChEBI" id="CHEBI:57692"/>
    </cofactor>
</comment>
<keyword evidence="14" id="KW-0560">Oxidoreductase</keyword>
<dbReference type="InterPro" id="IPR002932">
    <property type="entry name" value="Glu_synthdom"/>
</dbReference>
<keyword evidence="15" id="KW-0408">Iron</keyword>
<protein>
    <recommendedName>
        <fullName evidence="19">glutamate synthase (NADH)</fullName>
        <ecNumber evidence="19">1.4.1.14</ecNumber>
    </recommendedName>
</protein>
<dbReference type="FunFam" id="2.160.20.60:FF:000001">
    <property type="entry name" value="Glutamate synthase, large subunit"/>
    <property type="match status" value="1"/>
</dbReference>
<keyword evidence="13" id="KW-0315">Glutamine amidotransferase</keyword>
<dbReference type="EC" id="1.4.1.14" evidence="19"/>
<evidence type="ECO:0000259" key="22">
    <source>
        <dbReference type="PROSITE" id="PS51278"/>
    </source>
</evidence>
<dbReference type="EMBL" id="CAJVCH010571426">
    <property type="protein sequence ID" value="CAG7837494.1"/>
    <property type="molecule type" value="Genomic_DNA"/>
</dbReference>
<evidence type="ECO:0000256" key="14">
    <source>
        <dbReference type="ARBA" id="ARBA00023002"/>
    </source>
</evidence>
<evidence type="ECO:0000256" key="6">
    <source>
        <dbReference type="ARBA" id="ARBA00004944"/>
    </source>
</evidence>
<dbReference type="GO" id="GO:0046872">
    <property type="term" value="F:metal ion binding"/>
    <property type="evidence" value="ECO:0007669"/>
    <property type="project" value="UniProtKB-KW"/>
</dbReference>
<evidence type="ECO:0000256" key="18">
    <source>
        <dbReference type="ARBA" id="ARBA00023291"/>
    </source>
</evidence>
<evidence type="ECO:0000256" key="16">
    <source>
        <dbReference type="ARBA" id="ARBA00023014"/>
    </source>
</evidence>
<evidence type="ECO:0000256" key="3">
    <source>
        <dbReference type="ARBA" id="ARBA00001974"/>
    </source>
</evidence>
<feature type="region of interest" description="Disordered" evidence="21">
    <location>
        <begin position="1"/>
        <end position="104"/>
    </location>
</feature>
<dbReference type="Pfam" id="PF01493">
    <property type="entry name" value="GXGXG"/>
    <property type="match status" value="1"/>
</dbReference>
<dbReference type="PANTHER" id="PTHR43100">
    <property type="entry name" value="GLUTAMATE SYNTHASE [NADPH] SMALL CHAIN"/>
    <property type="match status" value="1"/>
</dbReference>
<organism evidence="23 24">
    <name type="scientific">Allacma fusca</name>
    <dbReference type="NCBI Taxonomy" id="39272"/>
    <lineage>
        <taxon>Eukaryota</taxon>
        <taxon>Metazoa</taxon>
        <taxon>Ecdysozoa</taxon>
        <taxon>Arthropoda</taxon>
        <taxon>Hexapoda</taxon>
        <taxon>Collembola</taxon>
        <taxon>Symphypleona</taxon>
        <taxon>Sminthuridae</taxon>
        <taxon>Allacma</taxon>
    </lineage>
</organism>
<dbReference type="GO" id="GO:0016040">
    <property type="term" value="F:glutamate synthase (NADH) activity"/>
    <property type="evidence" value="ECO:0007669"/>
    <property type="project" value="UniProtKB-EC"/>
</dbReference>
<dbReference type="InterPro" id="IPR002489">
    <property type="entry name" value="Glu_synth_asu_C"/>
</dbReference>
<feature type="compositionally biased region" description="Polar residues" evidence="21">
    <location>
        <begin position="20"/>
        <end position="44"/>
    </location>
</feature>
<dbReference type="UniPathway" id="UPA00045"/>
<evidence type="ECO:0000256" key="2">
    <source>
        <dbReference type="ARBA" id="ARBA00001927"/>
    </source>
</evidence>
<evidence type="ECO:0000256" key="1">
    <source>
        <dbReference type="ARBA" id="ARBA00001917"/>
    </source>
</evidence>
<dbReference type="GO" id="GO:0016639">
    <property type="term" value="F:oxidoreductase activity, acting on the CH-NH2 group of donors, NAD or NADP as acceptor"/>
    <property type="evidence" value="ECO:0007669"/>
    <property type="project" value="InterPro"/>
</dbReference>
<evidence type="ECO:0000256" key="8">
    <source>
        <dbReference type="ARBA" id="ARBA00022605"/>
    </source>
</evidence>
<dbReference type="Pfam" id="PF14691">
    <property type="entry name" value="Fer4_20"/>
    <property type="match status" value="1"/>
</dbReference>
<evidence type="ECO:0000256" key="4">
    <source>
        <dbReference type="ARBA" id="ARBA00004802"/>
    </source>
</evidence>
<dbReference type="FunFam" id="3.50.50.60:FF:000207">
    <property type="entry name" value="Glutamate synthase"/>
    <property type="match status" value="1"/>
</dbReference>
<sequence length="2150" mass="236953">MGLEIDGTLEKNYENKQVEETQSSSVGCNSSLCRQPSIQETQCVTRAEEEEEEEENRTGTPSSPVQNFETISSNDQNQDDDTSPDLADEADPIPGYYDPRLNNETWGAPGKDGLYDPAMEKEACGVGFIVSIEGKPSHKILHDAKTLASRMIHRGACGCDNDTGDGAGVMTAIPHQFYEKILKEQQGVTLPEPGRYATGIFFLDKTHHEESEGLFAILARECDLQVLCWRTVPTDNRTMGEVARGSEPFMRQVFLRGDQDDLAAISRQVFILRKRATHTIPRPGARFYICSLSTTTVVYKGQLTSEQLWNYYPDLKVPEFTTYLALVHTRFSTNTFPSWERAHPLRMLAHNGEINTLRGNVNLMKAREGVMKNKVFGANLKRLYPVVEPNLSDSGSADCVLEFLVQAGGRTLPEAVMTMVPEAWQNDNLMAQEKKDFYRWAACAMEPWDGPALLAFTDGRYIGAILDRNGLRPSRFYVTKDNTMIMASEVGVYDADPSNVVQKGRLKPGRMLLVDTKEKLFIRDEELKASIAKSRPYGIWLQEQVTMDELRNAHMGPISDSNSQVVSNGVTDVKEGAIYRCQADKRLGMFGYTVETLTLLMMPMVTTNKEALGSMGNDAPLACLSLYQPLPYEYFKQLFAQVTNPPIDPFREKIVMSLACPIGPEANILEPSSEQCHRLFVPHPILSLTDIEILKQTRHRGWRTIVIDITFDKKEGPGGLSKGLDRVCKEACQAAEKNYQMIVLSDRAAGQDRVPMSSLLALGAVHHHLIEERQRMKVGLILETGEAREVHHICVLLGYGADGVCPYLVFETARTLRGEGIIEAGLTDDKIFDNYTQAMERGIAKVMAKMGISTLQSYKGAQIFEAVGLADEIVDKCFKGTASRIGGVTFKIVADEAFERHSLTYQDRECDSLVLRNPGQYHWRAGGEKHINDPVSIANLQEAVKNNSKSAYERFVESASESVRDCALRGQLKLVFSDAPVDISEVEPAAEIVKRFATGAMSFGSISIEAHTTLAIAMNRIGAKSNTGEGGENPERYLDQDPMFNKRSAIKQVASGRFGVTIGYLANADDLQIKMAQGAKPGEGGELPGYKVSKDIAATRHSVPGVGLISPPPHHDIYSIEDLAELIYDLKCANPNARISVKLVSEVGVGVVAAGVAKGKAEHIVISGHDGGTGASSWTGIKAAGLPWELGISETHQTLVLNNLRSRVVLQADGQIRTGFDVIVAAALGADEFGFSTAPLIAMGCTMMRKCHLNTCPVGIATQDPILRKKFEGKPEFVVNYLFMLAEEVRTFMAKMGVRRFQDLVGCTDFLAARETTHPKAKYLNFGGLLKNALYMRPGVNIVGGSVPQDFELEKRLDNQLLAMTSPVLEGKRNRVDIEMKIVNSARAFCSTLSYHIAKEFGDDGLPDNSINIKLTGSAGQSFCAFMIRGVHVTLEGDANDYVGKGLSGGEIVIFPPKSSPFKSEENVIVGNVCLYGATTGKAFFRGIAAERFCVRNSGAVAVVEGVGDHGCEYMTGGLCVILGTTGRNFAAGMSGGIAYVYDPGNILPSRCNPEMVDLLPLEEEEDQEVVGELLKEFKEKTGSNIATNLLKDWPSQSRHFVKVFPHEYQRALKQQKEMAAEEKAMENNIPKEAPKKEEAKILDIEETIPDKVRGFVKYPREKGVYRSAAVRANDWDEIYNWTGVRKTLRTQAARCMDCGVPFCQSSHGCPLGNIIPKWNDLIYQDNWKEALAQLLQTNNFPEFTGRVCPAPCEGACVLGINEPPVTIKNIECSIIDNAFDNGWMTPCPPEFRTGKKVAVIGGGPSGLAAAHQLNKAGHLATIFERNDRAGGLLQYGIPTMKLSKEVVQRRVKLLQQEGIDFRLNCHVGTDISSKELYDEFDALVLCLGATWPRDLPIPGRQLEGIHYAMNFLETWQKKQMGNSINHLPMSAEGKDVIVIGGGDTGCDCIGTSLRQGAKSIITFEILSEPPPNRARDNPWPQWPRTFKVDYGHEEVRVRHGQDPRKFSTMSKEFIDDGNGHVAGIRTVQVDWKKDETGRWKMEEIPGSEHIYKCDMVLLAMGFLGPEKQIIQELEIEQDARSNISTGKGRYSTSVPRVFAAGDCRRGQSLVVWAISEGRQAAREVDEFLMGSSTLPAVGGVVQALQSQKG</sequence>
<keyword evidence="8" id="KW-0028">Amino-acid biosynthesis</keyword>
<accession>A0A8J2PXT8</accession>
<comment type="cofactor">
    <cofactor evidence="2">
        <name>[3Fe-4S] cluster</name>
        <dbReference type="ChEBI" id="CHEBI:21137"/>
    </cofactor>
</comment>
<feature type="compositionally biased region" description="Polar residues" evidence="21">
    <location>
        <begin position="58"/>
        <end position="71"/>
    </location>
</feature>
<keyword evidence="9" id="KW-0285">Flavoprotein</keyword>
<dbReference type="NCBIfam" id="TIGR01317">
    <property type="entry name" value="GOGAT_sm_gam"/>
    <property type="match status" value="1"/>
</dbReference>
<dbReference type="InterPro" id="IPR006982">
    <property type="entry name" value="Glu_synth_centr_N"/>
</dbReference>
<evidence type="ECO:0000256" key="21">
    <source>
        <dbReference type="SAM" id="MobiDB-lite"/>
    </source>
</evidence>
<evidence type="ECO:0000313" key="23">
    <source>
        <dbReference type="EMBL" id="CAG7837494.1"/>
    </source>
</evidence>
<evidence type="ECO:0000256" key="10">
    <source>
        <dbReference type="ARBA" id="ARBA00022643"/>
    </source>
</evidence>
<comment type="catalytic activity">
    <reaction evidence="20">
        <text>2 L-glutamate + NAD(+) = L-glutamine + 2-oxoglutarate + NADH + H(+)</text>
        <dbReference type="Rhea" id="RHEA:13753"/>
        <dbReference type="ChEBI" id="CHEBI:15378"/>
        <dbReference type="ChEBI" id="CHEBI:16810"/>
        <dbReference type="ChEBI" id="CHEBI:29985"/>
        <dbReference type="ChEBI" id="CHEBI:57540"/>
        <dbReference type="ChEBI" id="CHEBI:57945"/>
        <dbReference type="ChEBI" id="CHEBI:58359"/>
        <dbReference type="EC" id="1.4.1.14"/>
    </reaction>
</comment>
<dbReference type="OrthoDB" id="4327079at2759"/>
<dbReference type="PANTHER" id="PTHR43100:SF1">
    <property type="entry name" value="GLUTAMATE SYNTHASE [NADPH] SMALL CHAIN"/>
    <property type="match status" value="1"/>
</dbReference>
<proteinExistence type="inferred from homology"/>
<dbReference type="InterPro" id="IPR023753">
    <property type="entry name" value="FAD/NAD-binding_dom"/>
</dbReference>
<comment type="pathway">
    <text evidence="5">Nitrogen metabolism.</text>
</comment>
<dbReference type="CDD" id="cd00713">
    <property type="entry name" value="GltS"/>
    <property type="match status" value="1"/>
</dbReference>
<evidence type="ECO:0000256" key="19">
    <source>
        <dbReference type="ARBA" id="ARBA00024383"/>
    </source>
</evidence>
<dbReference type="GO" id="GO:0006537">
    <property type="term" value="P:glutamate biosynthetic process"/>
    <property type="evidence" value="ECO:0007669"/>
    <property type="project" value="UniProtKB-KW"/>
</dbReference>
<dbReference type="InterPro" id="IPR051394">
    <property type="entry name" value="Glutamate_Synthase"/>
</dbReference>
<keyword evidence="17" id="KW-0314">Glutamate biosynthesis</keyword>
<dbReference type="InterPro" id="IPR028261">
    <property type="entry name" value="DPD_II"/>
</dbReference>
<dbReference type="Pfam" id="PF01645">
    <property type="entry name" value="Glu_synthase"/>
    <property type="match status" value="1"/>
</dbReference>
<evidence type="ECO:0000256" key="5">
    <source>
        <dbReference type="ARBA" id="ARBA00004909"/>
    </source>
</evidence>
<keyword evidence="16" id="KW-0411">Iron-sulfur</keyword>
<dbReference type="InterPro" id="IPR012220">
    <property type="entry name" value="Glu_synth_euk"/>
</dbReference>
<dbReference type="Pfam" id="PF04898">
    <property type="entry name" value="Glu_syn_central"/>
    <property type="match status" value="1"/>
</dbReference>
<keyword evidence="24" id="KW-1185">Reference proteome</keyword>
<keyword evidence="10" id="KW-0288">FMN</keyword>
<dbReference type="CDD" id="cd02808">
    <property type="entry name" value="GltS_FMN"/>
    <property type="match status" value="1"/>
</dbReference>
<comment type="pathway">
    <text evidence="4">Energy metabolism; nitrogen metabolism.</text>
</comment>
<evidence type="ECO:0000256" key="13">
    <source>
        <dbReference type="ARBA" id="ARBA00022962"/>
    </source>
</evidence>
<dbReference type="PROSITE" id="PS51278">
    <property type="entry name" value="GATASE_TYPE_2"/>
    <property type="match status" value="1"/>
</dbReference>
<evidence type="ECO:0000256" key="11">
    <source>
        <dbReference type="ARBA" id="ARBA00022723"/>
    </source>
</evidence>
<gene>
    <name evidence="23" type="ORF">AFUS01_LOCUS46601</name>
</gene>
<dbReference type="GO" id="GO:0051538">
    <property type="term" value="F:3 iron, 4 sulfur cluster binding"/>
    <property type="evidence" value="ECO:0007669"/>
    <property type="project" value="UniProtKB-KW"/>
</dbReference>
<dbReference type="Pfam" id="PF00310">
    <property type="entry name" value="GATase_2"/>
    <property type="match status" value="1"/>
</dbReference>
<keyword evidence="11" id="KW-0479">Metal-binding</keyword>
<dbReference type="FunFam" id="3.20.20.70:FF:000031">
    <property type="entry name" value="Glutamate synthase 1 [NADH]"/>
    <property type="match status" value="1"/>
</dbReference>
<keyword evidence="12" id="KW-0274">FAD</keyword>
<dbReference type="GO" id="GO:0019676">
    <property type="term" value="P:ammonia assimilation cycle"/>
    <property type="evidence" value="ECO:0007669"/>
    <property type="project" value="UniProtKB-ARBA"/>
</dbReference>
<reference evidence="23" key="1">
    <citation type="submission" date="2021-06" db="EMBL/GenBank/DDBJ databases">
        <authorList>
            <person name="Hodson N. C."/>
            <person name="Mongue J. A."/>
            <person name="Jaron S. K."/>
        </authorList>
    </citation>
    <scope>NUCLEOTIDE SEQUENCE</scope>
</reference>
<keyword evidence="18" id="KW-0003">3Fe-4S</keyword>
<evidence type="ECO:0000256" key="20">
    <source>
        <dbReference type="ARBA" id="ARBA00048867"/>
    </source>
</evidence>
<dbReference type="InterPro" id="IPR017932">
    <property type="entry name" value="GATase_2_dom"/>
</dbReference>
<dbReference type="InterPro" id="IPR006005">
    <property type="entry name" value="Glut_synth_ssu1"/>
</dbReference>
<comment type="pathway">
    <text evidence="6">Amino-acid biosynthesis; L-glutamate biosynthesis via GLT pathway; L-glutamate from 2-oxoglutarate and L-glutamine (NAD(+) route): step 1/1.</text>
</comment>
<dbReference type="PIRSF" id="PIRSF000187">
    <property type="entry name" value="GOGAT"/>
    <property type="match status" value="1"/>
</dbReference>
<comment type="caution">
    <text evidence="23">The sequence shown here is derived from an EMBL/GenBank/DDBJ whole genome shotgun (WGS) entry which is preliminary data.</text>
</comment>
<dbReference type="CDD" id="cd00982">
    <property type="entry name" value="gltB_C"/>
    <property type="match status" value="1"/>
</dbReference>
<evidence type="ECO:0000256" key="17">
    <source>
        <dbReference type="ARBA" id="ARBA00023164"/>
    </source>
</evidence>
<dbReference type="NCBIfam" id="NF008730">
    <property type="entry name" value="PRK11750.1"/>
    <property type="match status" value="1"/>
</dbReference>
<evidence type="ECO:0000256" key="9">
    <source>
        <dbReference type="ARBA" id="ARBA00022630"/>
    </source>
</evidence>
<feature type="compositionally biased region" description="Acidic residues" evidence="21">
    <location>
        <begin position="77"/>
        <end position="91"/>
    </location>
</feature>
<dbReference type="FunFam" id="3.20.20.70:FF:000017">
    <property type="entry name" value="Glutamate synthase [NADH], amyloplastic"/>
    <property type="match status" value="1"/>
</dbReference>
<comment type="cofactor">
    <cofactor evidence="1">
        <name>FMN</name>
        <dbReference type="ChEBI" id="CHEBI:58210"/>
    </cofactor>
</comment>
<comment type="similarity">
    <text evidence="7">Belongs to the glutamate synthase family.</text>
</comment>
<dbReference type="FunFam" id="3.60.20.10:FF:000043">
    <property type="entry name" value="Glutamate synthase 1 [NADH] chloroplastic"/>
    <property type="match status" value="1"/>
</dbReference>
<name>A0A8J2PXT8_9HEXA</name>
<feature type="compositionally biased region" description="Basic and acidic residues" evidence="21">
    <location>
        <begin position="8"/>
        <end position="19"/>
    </location>
</feature>
<dbReference type="Proteomes" id="UP000708208">
    <property type="component" value="Unassembled WGS sequence"/>
</dbReference>
<evidence type="ECO:0000256" key="12">
    <source>
        <dbReference type="ARBA" id="ARBA00022827"/>
    </source>
</evidence>
<evidence type="ECO:0000256" key="7">
    <source>
        <dbReference type="ARBA" id="ARBA00009716"/>
    </source>
</evidence>
<evidence type="ECO:0000313" key="24">
    <source>
        <dbReference type="Proteomes" id="UP000708208"/>
    </source>
</evidence>